<dbReference type="Pfam" id="PF00860">
    <property type="entry name" value="Xan_ur_permease"/>
    <property type="match status" value="1"/>
</dbReference>
<evidence type="ECO:0000256" key="3">
    <source>
        <dbReference type="ARBA" id="ARBA00022448"/>
    </source>
</evidence>
<dbReference type="Proteomes" id="UP001487305">
    <property type="component" value="Unassembled WGS sequence"/>
</dbReference>
<protein>
    <submittedName>
        <fullName evidence="8">Solute carrier family 23 protein</fullName>
    </submittedName>
</protein>
<feature type="transmembrane region" description="Helical" evidence="7">
    <location>
        <begin position="44"/>
        <end position="63"/>
    </location>
</feature>
<feature type="transmembrane region" description="Helical" evidence="7">
    <location>
        <begin position="127"/>
        <end position="149"/>
    </location>
</feature>
<keyword evidence="6 7" id="KW-0472">Membrane</keyword>
<gene>
    <name evidence="8" type="ORF">AAA083_03170</name>
</gene>
<evidence type="ECO:0000313" key="9">
    <source>
        <dbReference type="Proteomes" id="UP001487305"/>
    </source>
</evidence>
<keyword evidence="4 7" id="KW-0812">Transmembrane</keyword>
<proteinExistence type="inferred from homology"/>
<feature type="transmembrane region" description="Helical" evidence="7">
    <location>
        <begin position="161"/>
        <end position="181"/>
    </location>
</feature>
<evidence type="ECO:0000256" key="2">
    <source>
        <dbReference type="ARBA" id="ARBA00008821"/>
    </source>
</evidence>
<feature type="transmembrane region" description="Helical" evidence="7">
    <location>
        <begin position="371"/>
        <end position="389"/>
    </location>
</feature>
<name>A0ABV1JA74_9ACTN</name>
<keyword evidence="5 7" id="KW-1133">Transmembrane helix</keyword>
<dbReference type="NCBIfam" id="TIGR00801">
    <property type="entry name" value="ncs2"/>
    <property type="match status" value="1"/>
</dbReference>
<keyword evidence="3" id="KW-0813">Transport</keyword>
<evidence type="ECO:0000256" key="6">
    <source>
        <dbReference type="ARBA" id="ARBA00023136"/>
    </source>
</evidence>
<feature type="transmembrane region" description="Helical" evidence="7">
    <location>
        <begin position="308"/>
        <end position="331"/>
    </location>
</feature>
<dbReference type="EMBL" id="JBBNOP010000002">
    <property type="protein sequence ID" value="MEQ3361974.1"/>
    <property type="molecule type" value="Genomic_DNA"/>
</dbReference>
<comment type="subcellular location">
    <subcellularLocation>
        <location evidence="1">Membrane</location>
        <topology evidence="1">Multi-pass membrane protein</topology>
    </subcellularLocation>
</comment>
<keyword evidence="9" id="KW-1185">Reference proteome</keyword>
<feature type="transmembrane region" description="Helical" evidence="7">
    <location>
        <begin position="70"/>
        <end position="87"/>
    </location>
</feature>
<evidence type="ECO:0000256" key="7">
    <source>
        <dbReference type="SAM" id="Phobius"/>
    </source>
</evidence>
<dbReference type="PANTHER" id="PTHR42810:SF2">
    <property type="entry name" value="PURINE PERMEASE C1399.01C-RELATED"/>
    <property type="match status" value="1"/>
</dbReference>
<organism evidence="8 9">
    <name type="scientific">Raoultibacter massiliensis</name>
    <dbReference type="NCBI Taxonomy" id="1852371"/>
    <lineage>
        <taxon>Bacteria</taxon>
        <taxon>Bacillati</taxon>
        <taxon>Actinomycetota</taxon>
        <taxon>Coriobacteriia</taxon>
        <taxon>Eggerthellales</taxon>
        <taxon>Eggerthellaceae</taxon>
        <taxon>Raoultibacter</taxon>
    </lineage>
</organism>
<evidence type="ECO:0000256" key="4">
    <source>
        <dbReference type="ARBA" id="ARBA00022692"/>
    </source>
</evidence>
<reference evidence="8 9" key="1">
    <citation type="submission" date="2024-04" db="EMBL/GenBank/DDBJ databases">
        <title>Human intestinal bacterial collection.</title>
        <authorList>
            <person name="Pauvert C."/>
            <person name="Hitch T.C.A."/>
            <person name="Clavel T."/>
        </authorList>
    </citation>
    <scope>NUCLEOTIDE SEQUENCE [LARGE SCALE GENOMIC DNA]</scope>
    <source>
        <strain evidence="8 9">CLA-KB-H42</strain>
    </source>
</reference>
<feature type="transmembrane region" description="Helical" evidence="7">
    <location>
        <begin position="188"/>
        <end position="207"/>
    </location>
</feature>
<feature type="transmembrane region" description="Helical" evidence="7">
    <location>
        <begin position="395"/>
        <end position="414"/>
    </location>
</feature>
<comment type="caution">
    <text evidence="8">The sequence shown here is derived from an EMBL/GenBank/DDBJ whole genome shotgun (WGS) entry which is preliminary data.</text>
</comment>
<evidence type="ECO:0000256" key="5">
    <source>
        <dbReference type="ARBA" id="ARBA00022989"/>
    </source>
</evidence>
<evidence type="ECO:0000256" key="1">
    <source>
        <dbReference type="ARBA" id="ARBA00004141"/>
    </source>
</evidence>
<feature type="transmembrane region" description="Helical" evidence="7">
    <location>
        <begin position="227"/>
        <end position="245"/>
    </location>
</feature>
<dbReference type="RefSeq" id="WP_349227135.1">
    <property type="nucleotide sequence ID" value="NZ_JBBNOP010000002.1"/>
</dbReference>
<evidence type="ECO:0000313" key="8">
    <source>
        <dbReference type="EMBL" id="MEQ3361974.1"/>
    </source>
</evidence>
<comment type="similarity">
    <text evidence="2">Belongs to the nucleobase:cation symporter-2 (NCS2) (TC 2.A.40) family.</text>
</comment>
<dbReference type="InterPro" id="IPR006042">
    <property type="entry name" value="Xan_ur_permease"/>
</dbReference>
<accession>A0ABV1JA74</accession>
<feature type="transmembrane region" description="Helical" evidence="7">
    <location>
        <begin position="337"/>
        <end position="359"/>
    </location>
</feature>
<sequence length="427" mass="44541">MENESRVLIDVDDKVSPPKATLLGIQHFVSMFGGTVLVPYLTGLPVSLTIMCSGIGTIIYLLVTHSKIPNYLGSSFVYIVPIAMVGATSGVSAALGGIVIAGLVYVAVALVVKVVGTGWIDRFLPSVVVAPVVMVIGLGLAANSVQMAFFNGDYGSGGDFLYSALAVSAIAVFATAISSCLRGLWSMFPVLIGIVAGYVAAVCFGLVDFQPVIDAAWVGLPTLIFPTFEFSAIMLIAPVALVAIIEHIGHLLVVGEVVGRNYNEMLPKSLIGDGLATSFSGLVGGSPATTYAQNIGVMSVTRVYASQVFWYAGAIAFVVGGFCPKLEALIYSIPPCVMGGVSFILFGLIATNGISMIISEKIDFNVARNQMIVSVIMIIGIGMECAGIVMPVGDYSIPGMAVAAIGGVIMHVILPKPKKPMETEKTE</sequence>
<dbReference type="PANTHER" id="PTHR42810">
    <property type="entry name" value="PURINE PERMEASE C1399.01C-RELATED"/>
    <property type="match status" value="1"/>
</dbReference>
<dbReference type="InterPro" id="IPR006043">
    <property type="entry name" value="NCS2"/>
</dbReference>
<feature type="transmembrane region" description="Helical" evidence="7">
    <location>
        <begin position="93"/>
        <end position="115"/>
    </location>
</feature>